<evidence type="ECO:0000313" key="2">
    <source>
        <dbReference type="EMBL" id="RUS68480.1"/>
    </source>
</evidence>
<organism evidence="2 3">
    <name type="scientific">Elysia chlorotica</name>
    <name type="common">Eastern emerald elysia</name>
    <name type="synonym">Sea slug</name>
    <dbReference type="NCBI Taxonomy" id="188477"/>
    <lineage>
        <taxon>Eukaryota</taxon>
        <taxon>Metazoa</taxon>
        <taxon>Spiralia</taxon>
        <taxon>Lophotrochozoa</taxon>
        <taxon>Mollusca</taxon>
        <taxon>Gastropoda</taxon>
        <taxon>Heterobranchia</taxon>
        <taxon>Euthyneura</taxon>
        <taxon>Panpulmonata</taxon>
        <taxon>Sacoglossa</taxon>
        <taxon>Placobranchoidea</taxon>
        <taxon>Plakobranchidae</taxon>
        <taxon>Elysia</taxon>
    </lineage>
</organism>
<keyword evidence="1" id="KW-1133">Transmembrane helix</keyword>
<dbReference type="EMBL" id="RQTK01002629">
    <property type="protein sequence ID" value="RUS68480.1"/>
    <property type="molecule type" value="Genomic_DNA"/>
</dbReference>
<keyword evidence="3" id="KW-1185">Reference proteome</keyword>
<gene>
    <name evidence="2" type="ORF">EGW08_023758</name>
</gene>
<dbReference type="AlphaFoldDB" id="A0A433SI37"/>
<evidence type="ECO:0000256" key="1">
    <source>
        <dbReference type="SAM" id="Phobius"/>
    </source>
</evidence>
<accession>A0A433SI37</accession>
<feature type="transmembrane region" description="Helical" evidence="1">
    <location>
        <begin position="81"/>
        <end position="100"/>
    </location>
</feature>
<sequence>MIVFNPQRERESSSKTQHLEWTVTVSFERNHKAPAAPGQGYQYNINMILCLALYKKFYFFLLKDISAQGRSYPRCNVHPFIPINFLNASIFISVVLFLCFNF</sequence>
<evidence type="ECO:0000313" key="3">
    <source>
        <dbReference type="Proteomes" id="UP000271974"/>
    </source>
</evidence>
<comment type="caution">
    <text evidence="2">The sequence shown here is derived from an EMBL/GenBank/DDBJ whole genome shotgun (WGS) entry which is preliminary data.</text>
</comment>
<feature type="transmembrane region" description="Helical" evidence="1">
    <location>
        <begin position="43"/>
        <end position="61"/>
    </location>
</feature>
<dbReference type="Proteomes" id="UP000271974">
    <property type="component" value="Unassembled WGS sequence"/>
</dbReference>
<keyword evidence="1" id="KW-0812">Transmembrane</keyword>
<keyword evidence="1" id="KW-0472">Membrane</keyword>
<reference evidence="2 3" key="1">
    <citation type="submission" date="2019-01" db="EMBL/GenBank/DDBJ databases">
        <title>A draft genome assembly of the solar-powered sea slug Elysia chlorotica.</title>
        <authorList>
            <person name="Cai H."/>
            <person name="Li Q."/>
            <person name="Fang X."/>
            <person name="Li J."/>
            <person name="Curtis N.E."/>
            <person name="Altenburger A."/>
            <person name="Shibata T."/>
            <person name="Feng M."/>
            <person name="Maeda T."/>
            <person name="Schwartz J.A."/>
            <person name="Shigenobu S."/>
            <person name="Lundholm N."/>
            <person name="Nishiyama T."/>
            <person name="Yang H."/>
            <person name="Hasebe M."/>
            <person name="Li S."/>
            <person name="Pierce S.K."/>
            <person name="Wang J."/>
        </authorList>
    </citation>
    <scope>NUCLEOTIDE SEQUENCE [LARGE SCALE GENOMIC DNA]</scope>
    <source>
        <strain evidence="2">EC2010</strain>
        <tissue evidence="2">Whole organism of an adult</tissue>
    </source>
</reference>
<proteinExistence type="predicted"/>
<name>A0A433SI37_ELYCH</name>
<protein>
    <submittedName>
        <fullName evidence="2">Uncharacterized protein</fullName>
    </submittedName>
</protein>